<evidence type="ECO:0000313" key="7">
    <source>
        <dbReference type="Proteomes" id="UP000008022"/>
    </source>
</evidence>
<feature type="domain" description="F-box" evidence="5">
    <location>
        <begin position="2008"/>
        <end position="2057"/>
    </location>
</feature>
<comment type="similarity">
    <text evidence="1">Belongs to the plant acyltransferase family.</text>
</comment>
<dbReference type="Proteomes" id="UP000008022">
    <property type="component" value="Unassembled WGS sequence"/>
</dbReference>
<evidence type="ECO:0000256" key="4">
    <source>
        <dbReference type="SAM" id="MobiDB-lite"/>
    </source>
</evidence>
<accession>A0A0E0RBE9</accession>
<reference evidence="6" key="2">
    <citation type="submission" date="2015-06" db="UniProtKB">
        <authorList>
            <consortium name="EnsemblPlants"/>
        </authorList>
    </citation>
    <scope>IDENTIFICATION</scope>
</reference>
<evidence type="ECO:0000259" key="5">
    <source>
        <dbReference type="PROSITE" id="PS50181"/>
    </source>
</evidence>
<dbReference type="InterPro" id="IPR023213">
    <property type="entry name" value="CAT-like_dom_sf"/>
</dbReference>
<dbReference type="PANTHER" id="PTHR32141:SF26">
    <property type="entry name" value="OS08G0328600 PROTEIN"/>
    <property type="match status" value="1"/>
</dbReference>
<reference evidence="7" key="1">
    <citation type="submission" date="2013-06" db="EMBL/GenBank/DDBJ databases">
        <authorList>
            <person name="Zhao Q."/>
        </authorList>
    </citation>
    <scope>NUCLEOTIDE SEQUENCE</scope>
    <source>
        <strain evidence="7">cv. W1943</strain>
    </source>
</reference>
<keyword evidence="3" id="KW-0012">Acyltransferase</keyword>
<dbReference type="Gramene" id="ORUFI11G22790.1">
    <property type="protein sequence ID" value="ORUFI11G22790.1"/>
    <property type="gene ID" value="ORUFI11G22790"/>
</dbReference>
<evidence type="ECO:0000256" key="2">
    <source>
        <dbReference type="ARBA" id="ARBA00022679"/>
    </source>
</evidence>
<dbReference type="Pfam" id="PF02458">
    <property type="entry name" value="Transferase"/>
    <property type="match status" value="1"/>
</dbReference>
<feature type="region of interest" description="Disordered" evidence="4">
    <location>
        <begin position="2073"/>
        <end position="2094"/>
    </location>
</feature>
<dbReference type="FunFam" id="3.30.559.10:FF:000008">
    <property type="entry name" value="Tryptamine hydroxycinnamoyl transferase"/>
    <property type="match status" value="1"/>
</dbReference>
<keyword evidence="2" id="KW-0808">Transferase</keyword>
<dbReference type="eggNOG" id="ENOG502QVP8">
    <property type="taxonomic scope" value="Eukaryota"/>
</dbReference>
<dbReference type="HOGENOM" id="CLU_227530_0_0_1"/>
<protein>
    <recommendedName>
        <fullName evidence="5">F-box domain-containing protein</fullName>
    </recommendedName>
</protein>
<evidence type="ECO:0000313" key="6">
    <source>
        <dbReference type="EnsemblPlants" id="ORUFI11G22790.1"/>
    </source>
</evidence>
<dbReference type="PANTHER" id="PTHR32141">
    <property type="match status" value="1"/>
</dbReference>
<dbReference type="SUPFAM" id="SSF81383">
    <property type="entry name" value="F-box domain"/>
    <property type="match status" value="3"/>
</dbReference>
<organism evidence="6 7">
    <name type="scientific">Oryza rufipogon</name>
    <name type="common">Brownbeard rice</name>
    <name type="synonym">Asian wild rice</name>
    <dbReference type="NCBI Taxonomy" id="4529"/>
    <lineage>
        <taxon>Eukaryota</taxon>
        <taxon>Viridiplantae</taxon>
        <taxon>Streptophyta</taxon>
        <taxon>Embryophyta</taxon>
        <taxon>Tracheophyta</taxon>
        <taxon>Spermatophyta</taxon>
        <taxon>Magnoliopsida</taxon>
        <taxon>Liliopsida</taxon>
        <taxon>Poales</taxon>
        <taxon>Poaceae</taxon>
        <taxon>BOP clade</taxon>
        <taxon>Oryzoideae</taxon>
        <taxon>Oryzeae</taxon>
        <taxon>Oryzinae</taxon>
        <taxon>Oryza</taxon>
    </lineage>
</organism>
<dbReference type="InterPro" id="IPR036047">
    <property type="entry name" value="F-box-like_dom_sf"/>
</dbReference>
<dbReference type="InterPro" id="IPR001810">
    <property type="entry name" value="F-box_dom"/>
</dbReference>
<dbReference type="SUPFAM" id="SSF52047">
    <property type="entry name" value="RNI-like"/>
    <property type="match status" value="3"/>
</dbReference>
<dbReference type="GO" id="GO:0050734">
    <property type="term" value="F:hydroxycinnamoyltransferase activity"/>
    <property type="evidence" value="ECO:0007669"/>
    <property type="project" value="UniProtKB-ARBA"/>
</dbReference>
<dbReference type="Pfam" id="PF00646">
    <property type="entry name" value="F-box"/>
    <property type="match status" value="3"/>
</dbReference>
<dbReference type="EnsemblPlants" id="ORUFI11G22790.1">
    <property type="protein sequence ID" value="ORUFI11G22790.1"/>
    <property type="gene ID" value="ORUFI11G22790"/>
</dbReference>
<dbReference type="Gene3D" id="3.80.10.10">
    <property type="entry name" value="Ribonuclease Inhibitor"/>
    <property type="match status" value="3"/>
</dbReference>
<evidence type="ECO:0000256" key="1">
    <source>
        <dbReference type="ARBA" id="ARBA00009861"/>
    </source>
</evidence>
<evidence type="ECO:0000256" key="3">
    <source>
        <dbReference type="ARBA" id="ARBA00023315"/>
    </source>
</evidence>
<dbReference type="PROSITE" id="PS50181">
    <property type="entry name" value="FBOX"/>
    <property type="match status" value="1"/>
</dbReference>
<sequence>MSAGDDRLSALPDDLLIRVLHFAPAKEAASTSLLSRRFGALWRSSGAVNLAACVPDGRDAFVRAAEAALAAADRAVTRLTLHVEGDDECSTYNSLRVGDHDVLDAVVAHPAARRVEELRVAAVHRGQPDEHDDAVMDDDVFLYILRFSSLPSNTLRVLDLTRCHNFSPPPPPRTASAAVAFPRLTTLRLRHCTYSVKHLHGIVDAAPELATVHLEFVLLSSDRHRRFGPVTWNTGLRFPSATVLALIHCRGEEGAPGRSMEITALRLRSFTYKGEAVLFDLTSPPSPAPAPDTTTVVAADLHFTHGMGRCVDYSHFIHNFTNAKVLRLKANHLDDMAVAEVFPELEHLRLELDGAYSGWSMAAETAAATIASLLHCCPVLRQLELNFISDLPPDSCKNSKQVKHLFQKKCDADFGKSIDDFMRLIKFESNQRLDIRGLSDCSFACLKSSLRRVSLQFRLGEDSDCFGVRLIKFFAENAMFLEELHVLTAETEISETEVIAAQAEEADEVTTAGLRGGGGGEWWWRRRGAGQRRRGWKAAARRATAGRTRSRRGQIRPPGQWIWCGATSRQCAAEPAASASAAKARRRRWQWLAGGGRRCRGPTCRQSLSGGGASERQSWIHRCENPARLCPDRQRWFVPPLKGVVMLFHPSRVFAGRKPNLGSIEPRRTAAAVFPSFLFLKTSFWHPLGGDLACRSVTLNGGWSGDSLLPYLVVGAVGVSVVSTNKQKIKRTYSSLMEITSSAMLKTTTTPPHPLAGEKVPLSAFDRAAFDVFVPLVFAYRAPAPSSEAVKEGLRVAVAAYPLVSGRIAVDGQGRRRRRRVLHVNNEGVLVLDATVEVDLDAVLAANVATDLYPALPEHSFGAALLQVQLTRFGCGGLVVGLIGHHHVFDGHSMSTFCATWARAVRDSEAFIVPSPSLDRAITGVPRSPPAPVFDHRSIEFKVGNKSSDSSGAAAAAVEKITNIGVRFTAKFVAELKARVGGRCSTFECVLAHAWKKMTAARGLKPEEFTRVRVAVNCRRRANPPAPADLFGNMVLWAFPRLQVRRLLSSSYRDVVGAIRAAVARVDAEYIQSFVDYVEVADARGEELAATAAEPGETLCPDLEVDSWLGFRFHEMDLGTGPPAAVLSPDLPIEGLMILVPVGGDGGGVDLFVTTPMAIGAGGDRLSALPDDLLLRVLHFANAVEAASTSLLSRRFGALWRSSGAVNLAARVPGAGGRDAFVRAADAALAAAGRVVTRLTLHVDDGDHSGYCTSMYNLLRDHDVVDAVVSHPAARRVEELRVAVAVHPFGHDKINTMISSGSVRIYDIKLASLPSKTLRVLDLTNCRNLTPASAAAAATAATAFPWLDTLRLRHCISVYLVSDGHSSDVWTVWSTRLRFPAATVLVLINCDTTGAMEIYAPRLRSFTYKGDAVQPFDLQISPAPPPDMALVNLHFTHAFCRHDYLHFIHNFTMAIKVLKLKAPASRHLSDMAFVRVFPNIEHLELDGAYDTWNKTAAAVASILHCCPVLRELKLNLVGTSKNSKRVQHFFRRNSQVDHCDDDDGFLPGLSYYSFACLKNSLRRVSLQFKLANDNSKSFGVRLVKFFAENAVVLEELRILTEAASTSLLSRRFGALWRSSGAVNLAARVPCGSRYIGRAALIARRDAFVRAAEAALSAAAAAAADHRVTRLTVHIECDKEDKGSIASFLLSSENDERRGHRDVFDAVLSHPAARRVEELSVAAVHPHWGDKGNIVSSHGVRIYSINPANLPSNTLRLAAVRLEFVHLISNIRDVHFLAQLAMSSTTRLRFPAATALTLINCLTNGGMSGSVIDAPRLRSLTYKGAARSQFELTSPAPDMKMVHLHFNHYFHQRDYLRFIHNFTKVKVKVLKLKAENVDDMAVHGVFFPNIARLELDGGFNRWSKTAKAAAAIASMLHCCPVLCDLNLNLISTVRSMAVHGVFFPNIARLELDGGFNRWSKTAKAAAAIASMIHCCPVLCDLNLNLISTVSHRIASPARAHDEMAAGGEDDRLPDLPDDLLRRILHFVPFREAASTSLLSRRWGSLWRSSGAVNLVEHVEDEEEEDVNLVEHVEDEEDFDFDDEEDDDEVTAEEPSARRRDAFLRAAGAALTAADGDISCDHVTRLSVDVDGPDGYCITNFLDCDESAAAYDIFTGMDVLHTVVSHPAARLVEELCLRVASESDSYGVHRRRRDKEEEPSTDLGVYGLSLASLPFEKLRVLDIAGCNNLSLPPPPAAAAAAAAFPRLQTLRLRRCAAKVTHLQRLIDAAPGLATAHLESVVFNTDDNNDNQSYNHRDTGACSSISLRCPAATSLALEWCGSTDYKFYYAHSRYSDDDDSCGGSIAIDAPKLRSFRYKGLPRPFHLKSPAPETTTTTTAVSLHFNSDYYLKEDTARVHSWRFIGNFTNAKTLKLKVDNLDHLAVADKASRSKLLCVLPNLVSVELEAAQLMNTKMNTKKSAVAIANLLRCCPVLSEFTMKLNSATTCTDRYWPNHRGRFQPDFYDSVDHFMRRKSNTTTAISSIDSRKGDGDRHVDEVPDIPALSRRSFTCLQRSLKKVSLKFKWSGDDCFGVQLVKFFAQNAMVLEEMRIDSGDRKLCDHMNLNVERWVGADSTKISLKRKNFANSTWEFSRTCPDSTPELETSTTSFIVLPLESLEQIDTNCYLN</sequence>
<keyword evidence="7" id="KW-1185">Reference proteome</keyword>
<feature type="region of interest" description="Disordered" evidence="4">
    <location>
        <begin position="535"/>
        <end position="554"/>
    </location>
</feature>
<proteinExistence type="inferred from homology"/>
<dbReference type="InterPro" id="IPR055302">
    <property type="entry name" value="F-box_dom-containing"/>
</dbReference>
<dbReference type="Gene3D" id="3.30.559.10">
    <property type="entry name" value="Chloramphenicol acetyltransferase-like domain"/>
    <property type="match status" value="2"/>
</dbReference>
<dbReference type="STRING" id="4529.A0A0E0RBE9"/>
<dbReference type="SMART" id="SM00256">
    <property type="entry name" value="FBOX"/>
    <property type="match status" value="3"/>
</dbReference>
<feature type="compositionally biased region" description="Acidic residues" evidence="4">
    <location>
        <begin position="2073"/>
        <end position="2090"/>
    </location>
</feature>
<name>A0A0E0RBE9_ORYRU</name>
<dbReference type="InterPro" id="IPR032675">
    <property type="entry name" value="LRR_dom_sf"/>
</dbReference>